<evidence type="ECO:0000259" key="1">
    <source>
        <dbReference type="Pfam" id="PF08326"/>
    </source>
</evidence>
<protein>
    <submittedName>
        <fullName evidence="2">Acetyl-CoA carboxylase</fullName>
    </submittedName>
</protein>
<evidence type="ECO:0000313" key="3">
    <source>
        <dbReference type="Proteomes" id="UP000236291"/>
    </source>
</evidence>
<comment type="caution">
    <text evidence="2">The sequence shown here is derived from an EMBL/GenBank/DDBJ whole genome shotgun (WGS) entry which is preliminary data.</text>
</comment>
<dbReference type="EMBL" id="ASHM01002096">
    <property type="protein sequence ID" value="PNY07781.1"/>
    <property type="molecule type" value="Genomic_DNA"/>
</dbReference>
<reference evidence="2 3" key="2">
    <citation type="journal article" date="2017" name="Front. Plant Sci.">
        <title>Gene Classification and Mining of Molecular Markers Useful in Red Clover (Trifolium pratense) Breeding.</title>
        <authorList>
            <person name="Istvanek J."/>
            <person name="Dluhosova J."/>
            <person name="Dluhos P."/>
            <person name="Patkova L."/>
            <person name="Nedelnik J."/>
            <person name="Repkova J."/>
        </authorList>
    </citation>
    <scope>NUCLEOTIDE SEQUENCE [LARGE SCALE GENOMIC DNA]</scope>
    <source>
        <strain evidence="3">cv. Tatra</strain>
        <tissue evidence="2">Young leaves</tissue>
    </source>
</reference>
<organism evidence="2 3">
    <name type="scientific">Trifolium pratense</name>
    <name type="common">Red clover</name>
    <dbReference type="NCBI Taxonomy" id="57577"/>
    <lineage>
        <taxon>Eukaryota</taxon>
        <taxon>Viridiplantae</taxon>
        <taxon>Streptophyta</taxon>
        <taxon>Embryophyta</taxon>
        <taxon>Tracheophyta</taxon>
        <taxon>Spermatophyta</taxon>
        <taxon>Magnoliopsida</taxon>
        <taxon>eudicotyledons</taxon>
        <taxon>Gunneridae</taxon>
        <taxon>Pentapetalae</taxon>
        <taxon>rosids</taxon>
        <taxon>fabids</taxon>
        <taxon>Fabales</taxon>
        <taxon>Fabaceae</taxon>
        <taxon>Papilionoideae</taxon>
        <taxon>50 kb inversion clade</taxon>
        <taxon>NPAAA clade</taxon>
        <taxon>Hologalegina</taxon>
        <taxon>IRL clade</taxon>
        <taxon>Trifolieae</taxon>
        <taxon>Trifolium</taxon>
    </lineage>
</organism>
<proteinExistence type="predicted"/>
<dbReference type="Pfam" id="PF08326">
    <property type="entry name" value="ACC_central"/>
    <property type="match status" value="1"/>
</dbReference>
<name>A0A2K3NXM1_TRIPR</name>
<dbReference type="InterPro" id="IPR013537">
    <property type="entry name" value="AcCoA_COase_cen"/>
</dbReference>
<dbReference type="AlphaFoldDB" id="A0A2K3NXM1"/>
<dbReference type="PANTHER" id="PTHR45728">
    <property type="entry name" value="ACETYL-COA CARBOXYLASE, ISOFORM A"/>
    <property type="match status" value="1"/>
</dbReference>
<accession>A0A2K3NXM1</accession>
<dbReference type="GO" id="GO:0006633">
    <property type="term" value="P:fatty acid biosynthetic process"/>
    <property type="evidence" value="ECO:0007669"/>
    <property type="project" value="InterPro"/>
</dbReference>
<feature type="domain" description="Acetyl-CoA carboxylase central" evidence="1">
    <location>
        <begin position="6"/>
        <end position="72"/>
    </location>
</feature>
<dbReference type="InterPro" id="IPR049076">
    <property type="entry name" value="ACCA"/>
</dbReference>
<dbReference type="Proteomes" id="UP000236291">
    <property type="component" value="Unassembled WGS sequence"/>
</dbReference>
<reference evidence="2 3" key="1">
    <citation type="journal article" date="2014" name="Am. J. Bot.">
        <title>Genome assembly and annotation for red clover (Trifolium pratense; Fabaceae).</title>
        <authorList>
            <person name="Istvanek J."/>
            <person name="Jaros M."/>
            <person name="Krenek A."/>
            <person name="Repkova J."/>
        </authorList>
    </citation>
    <scope>NUCLEOTIDE SEQUENCE [LARGE SCALE GENOMIC DNA]</scope>
    <source>
        <strain evidence="3">cv. Tatra</strain>
        <tissue evidence="2">Young leaves</tissue>
    </source>
</reference>
<evidence type="ECO:0000313" key="2">
    <source>
        <dbReference type="EMBL" id="PNY07781.1"/>
    </source>
</evidence>
<dbReference type="GO" id="GO:0005524">
    <property type="term" value="F:ATP binding"/>
    <property type="evidence" value="ECO:0007669"/>
    <property type="project" value="InterPro"/>
</dbReference>
<gene>
    <name evidence="2" type="ORF">L195_g004285</name>
</gene>
<dbReference type="GO" id="GO:0003989">
    <property type="term" value="F:acetyl-CoA carboxylase activity"/>
    <property type="evidence" value="ECO:0007669"/>
    <property type="project" value="InterPro"/>
</dbReference>
<sequence>MLEVVNDQMEDLVSAPLAIEDALVSLFDHNDHTLQRRVVETYICRLYQPYLVGALSCQSEHQDAVAYIWSYCYVGVLRRTRRTEEWG</sequence>
<dbReference type="PANTHER" id="PTHR45728:SF3">
    <property type="entry name" value="ACETYL-COA CARBOXYLASE"/>
    <property type="match status" value="1"/>
</dbReference>
<dbReference type="ExpressionAtlas" id="A0A2K3NXM1">
    <property type="expression patterns" value="baseline"/>
</dbReference>
<dbReference type="STRING" id="57577.A0A2K3NXM1"/>